<keyword evidence="1" id="KW-0472">Membrane</keyword>
<protein>
    <submittedName>
        <fullName evidence="2">O-antigen ligase</fullName>
    </submittedName>
</protein>
<gene>
    <name evidence="2" type="ORF">FHR31_001020</name>
</gene>
<dbReference type="GeneID" id="93356367"/>
<dbReference type="EMBL" id="JACHYA010000002">
    <property type="protein sequence ID" value="MBB3171208.1"/>
    <property type="molecule type" value="Genomic_DNA"/>
</dbReference>
<feature type="transmembrane region" description="Helical" evidence="1">
    <location>
        <begin position="221"/>
        <end position="244"/>
    </location>
</feature>
<name>A0A7W5D1Z6_9ACTN</name>
<feature type="transmembrane region" description="Helical" evidence="1">
    <location>
        <begin position="338"/>
        <end position="368"/>
    </location>
</feature>
<comment type="caution">
    <text evidence="2">The sequence shown here is derived from an EMBL/GenBank/DDBJ whole genome shotgun (WGS) entry which is preliminary data.</text>
</comment>
<evidence type="ECO:0000256" key="1">
    <source>
        <dbReference type="SAM" id="Phobius"/>
    </source>
</evidence>
<dbReference type="AlphaFoldDB" id="A0A7W5D1Z6"/>
<feature type="transmembrane region" description="Helical" evidence="1">
    <location>
        <begin position="107"/>
        <end position="129"/>
    </location>
</feature>
<dbReference type="Proteomes" id="UP000530850">
    <property type="component" value="Unassembled WGS sequence"/>
</dbReference>
<feature type="transmembrane region" description="Helical" evidence="1">
    <location>
        <begin position="306"/>
        <end position="326"/>
    </location>
</feature>
<feature type="transmembrane region" description="Helical" evidence="1">
    <location>
        <begin position="36"/>
        <end position="52"/>
    </location>
</feature>
<keyword evidence="1" id="KW-0812">Transmembrane</keyword>
<feature type="transmembrane region" description="Helical" evidence="1">
    <location>
        <begin position="189"/>
        <end position="209"/>
    </location>
</feature>
<evidence type="ECO:0000313" key="3">
    <source>
        <dbReference type="Proteomes" id="UP000530850"/>
    </source>
</evidence>
<keyword evidence="1" id="KW-1133">Transmembrane helix</keyword>
<dbReference type="GO" id="GO:0016020">
    <property type="term" value="C:membrane"/>
    <property type="evidence" value="ECO:0007669"/>
    <property type="project" value="UniProtKB-SubCell"/>
</dbReference>
<evidence type="ECO:0000313" key="2">
    <source>
        <dbReference type="EMBL" id="MBB3171208.1"/>
    </source>
</evidence>
<dbReference type="RefSeq" id="WP_148041081.1">
    <property type="nucleotide sequence ID" value="NZ_JACHYA010000002.1"/>
</dbReference>
<sequence length="399" mass="43858">MRFALVTAGLVLLLFFLCPPDSLVYAWFWKPVIRRGTYIAIAICFALYFWKVRIDVFGLLAIAYWLVMMLSTLLMDASLWVCARTYLPMVASMLLVRALFGTCKKQLLWAVLIVSVSYLLINLVGMLAFPSGTKMWHTNWYSGLLGNRNGFPRFFVAAIGSSVLIDAGQGRRCSLRTVMIVPLCLAQSWVAPSATGEVAFVLLIVLLLAVQKRAVRKMLNIGVYAATYIIVFLSIVVLRLQFVFEPFIAGVLHKDLSFSGRVQIWDAIFGLMGDPAHLLIGYCGNPSPIVSYDPRITTGHNAILDVLYNGGIIGLVFALAICIVVGRGLFFSRQKYETALVSACLGAFLVLGVTEHVTCVPLCIFMALGFCVGRNGAIGDLVGRSGGSCLTDTFCRRRC</sequence>
<dbReference type="GO" id="GO:0016874">
    <property type="term" value="F:ligase activity"/>
    <property type="evidence" value="ECO:0007669"/>
    <property type="project" value="UniProtKB-KW"/>
</dbReference>
<proteinExistence type="predicted"/>
<accession>A0A7W5D1Z6</accession>
<feature type="transmembrane region" description="Helical" evidence="1">
    <location>
        <begin position="64"/>
        <end position="87"/>
    </location>
</feature>
<reference evidence="2 3" key="1">
    <citation type="submission" date="2020-08" db="EMBL/GenBank/DDBJ databases">
        <title>Sequencing the genomes of 1000 actinobacteria strains.</title>
        <authorList>
            <person name="Klenk H.-P."/>
        </authorList>
    </citation>
    <scope>NUCLEOTIDE SEQUENCE [LARGE SCALE GENOMIC DNA]</scope>
    <source>
        <strain evidence="2 3">DSM 22242</strain>
    </source>
</reference>
<organism evidence="2 3">
    <name type="scientific">Parvibacter caecicola</name>
    <dbReference type="NCBI Taxonomy" id="747645"/>
    <lineage>
        <taxon>Bacteria</taxon>
        <taxon>Bacillati</taxon>
        <taxon>Actinomycetota</taxon>
        <taxon>Coriobacteriia</taxon>
        <taxon>Coriobacteriales</taxon>
        <taxon>Coriobacteriaceae</taxon>
        <taxon>Parvibacter</taxon>
    </lineage>
</organism>
<keyword evidence="2" id="KW-0436">Ligase</keyword>